<organism evidence="1 2">
    <name type="scientific">Gnathostoma spinigerum</name>
    <dbReference type="NCBI Taxonomy" id="75299"/>
    <lineage>
        <taxon>Eukaryota</taxon>
        <taxon>Metazoa</taxon>
        <taxon>Ecdysozoa</taxon>
        <taxon>Nematoda</taxon>
        <taxon>Chromadorea</taxon>
        <taxon>Rhabditida</taxon>
        <taxon>Spirurina</taxon>
        <taxon>Gnathostomatomorpha</taxon>
        <taxon>Gnathostomatoidea</taxon>
        <taxon>Gnathostomatidae</taxon>
        <taxon>Gnathostoma</taxon>
    </lineage>
</organism>
<comment type="caution">
    <text evidence="1">The sequence shown here is derived from an EMBL/GenBank/DDBJ whole genome shotgun (WGS) entry which is preliminary data.</text>
</comment>
<sequence>MSTSLKKEGHSFGGYRVIRYSERTIEVSLLRYRLKGTFYSHRNNLKEVSTAHIVPKNVFPPLVQMMWIQRVRFSFFNISSVAPQYILITVNTTGLSQ</sequence>
<reference evidence="1 2" key="1">
    <citation type="submission" date="2024-08" db="EMBL/GenBank/DDBJ databases">
        <title>Gnathostoma spinigerum genome.</title>
        <authorList>
            <person name="Gonzalez-Bertolin B."/>
            <person name="Monzon S."/>
            <person name="Zaballos A."/>
            <person name="Jimenez P."/>
            <person name="Dekumyoy P."/>
            <person name="Varona S."/>
            <person name="Cuesta I."/>
            <person name="Sumanam S."/>
            <person name="Adisakwattana P."/>
            <person name="Gasser R.B."/>
            <person name="Hernandez-Gonzalez A."/>
            <person name="Young N.D."/>
            <person name="Perteguer M.J."/>
        </authorList>
    </citation>
    <scope>NUCLEOTIDE SEQUENCE [LARGE SCALE GENOMIC DNA]</scope>
    <source>
        <strain evidence="1">AL3</strain>
        <tissue evidence="1">Liver</tissue>
    </source>
</reference>
<accession>A0ABD6E6Q3</accession>
<name>A0ABD6E6Q3_9BILA</name>
<keyword evidence="2" id="KW-1185">Reference proteome</keyword>
<protein>
    <submittedName>
        <fullName evidence="1">Uncharacterized protein</fullName>
    </submittedName>
</protein>
<dbReference type="EMBL" id="JBGFUD010000586">
    <property type="protein sequence ID" value="MFH4974836.1"/>
    <property type="molecule type" value="Genomic_DNA"/>
</dbReference>
<gene>
    <name evidence="1" type="ORF">AB6A40_001545</name>
</gene>
<dbReference type="Proteomes" id="UP001608902">
    <property type="component" value="Unassembled WGS sequence"/>
</dbReference>
<dbReference type="AlphaFoldDB" id="A0ABD6E6Q3"/>
<evidence type="ECO:0000313" key="2">
    <source>
        <dbReference type="Proteomes" id="UP001608902"/>
    </source>
</evidence>
<proteinExistence type="predicted"/>
<evidence type="ECO:0000313" key="1">
    <source>
        <dbReference type="EMBL" id="MFH4974836.1"/>
    </source>
</evidence>